<evidence type="ECO:0000313" key="4">
    <source>
        <dbReference type="EMBL" id="SQG78600.1"/>
    </source>
</evidence>
<dbReference type="InterPro" id="IPR050426">
    <property type="entry name" value="Glycosyltransferase_28"/>
</dbReference>
<sequence length="391" mass="43861">MGKRIIFMGVPAFGHTNPTLLLVKELINNGHQVRYYSVSNFRKTLEHIGAEVICYNDKLDYFTVEHVNQPVHNQKNHLTSLLSLISEAMDDVINTYLEDVRNYQPDVIVGDSLAFWAPVIAKRLEIPYVTSNTHFAFNEHTPSMMNSSVNFKTLLELPELLRNYEKIKKSGYPTKKLTDLAFTRGDCPVIVTTSKNFQPAGNTFGQNVHFVGPIIRESQTVLEKGNRPLIYISLGTVNNQAEKFYQQCFKALANKNVTVILSVGNKTDIETLGYIPDNFQVVHQVDQIAVLKIADVFLTHCGLNSTSEALYYQVPLLLFPQTDEQSIVADQVLQLGAGVKLDNIESDTIAQGINRLLTESTYKEQTIKISQDFKASGGVAKAMEIILDNCR</sequence>
<dbReference type="RefSeq" id="WP_077496157.1">
    <property type="nucleotide sequence ID" value="NZ_LS483409.1"/>
</dbReference>
<dbReference type="CDD" id="cd03784">
    <property type="entry name" value="GT1_Gtf-like"/>
    <property type="match status" value="1"/>
</dbReference>
<dbReference type="EC" id="2.4.1.-" evidence="4"/>
<evidence type="ECO:0000259" key="3">
    <source>
        <dbReference type="Pfam" id="PF06722"/>
    </source>
</evidence>
<dbReference type="PANTHER" id="PTHR48050:SF13">
    <property type="entry name" value="STEROL 3-BETA-GLUCOSYLTRANSFERASE UGT80A2"/>
    <property type="match status" value="1"/>
</dbReference>
<dbReference type="InterPro" id="IPR002213">
    <property type="entry name" value="UDP_glucos_trans"/>
</dbReference>
<name>A0AA94S8Z5_9STRE</name>
<keyword evidence="2 4" id="KW-0808">Transferase</keyword>
<dbReference type="FunFam" id="3.40.50.2000:FF:000072">
    <property type="entry name" value="Glycosyl transferase"/>
    <property type="match status" value="1"/>
</dbReference>
<reference evidence="4 5" key="1">
    <citation type="submission" date="2018-06" db="EMBL/GenBank/DDBJ databases">
        <authorList>
            <consortium name="Pathogen Informatics"/>
            <person name="Doyle S."/>
        </authorList>
    </citation>
    <scope>NUCLEOTIDE SEQUENCE [LARGE SCALE GENOMIC DNA]</scope>
    <source>
        <strain evidence="4 5">NCTC13773</strain>
    </source>
</reference>
<dbReference type="GO" id="GO:0016758">
    <property type="term" value="F:hexosyltransferase activity"/>
    <property type="evidence" value="ECO:0007669"/>
    <property type="project" value="InterPro"/>
</dbReference>
<dbReference type="PANTHER" id="PTHR48050">
    <property type="entry name" value="STEROL 3-BETA-GLUCOSYLTRANSFERASE"/>
    <property type="match status" value="1"/>
</dbReference>
<dbReference type="AlphaFoldDB" id="A0AA94S8Z5"/>
<organism evidence="4 5">
    <name type="scientific">Streptococcus gallolyticus</name>
    <dbReference type="NCBI Taxonomy" id="315405"/>
    <lineage>
        <taxon>Bacteria</taxon>
        <taxon>Bacillati</taxon>
        <taxon>Bacillota</taxon>
        <taxon>Bacilli</taxon>
        <taxon>Lactobacillales</taxon>
        <taxon>Streptococcaceae</taxon>
        <taxon>Streptococcus</taxon>
    </lineage>
</organism>
<gene>
    <name evidence="4" type="primary">oleD_1</name>
    <name evidence="4" type="ORF">NCTC13773_00366</name>
</gene>
<dbReference type="Gene3D" id="3.40.50.2000">
    <property type="entry name" value="Glycogen Phosphorylase B"/>
    <property type="match status" value="2"/>
</dbReference>
<dbReference type="Proteomes" id="UP000249013">
    <property type="component" value="Chromosome 1"/>
</dbReference>
<dbReference type="Pfam" id="PF06722">
    <property type="entry name" value="EryCIII-like_C"/>
    <property type="match status" value="1"/>
</dbReference>
<feature type="domain" description="Erythromycin biosynthesis protein CIII-like C-terminal" evidence="3">
    <location>
        <begin position="253"/>
        <end position="375"/>
    </location>
</feature>
<evidence type="ECO:0000256" key="2">
    <source>
        <dbReference type="ARBA" id="ARBA00022679"/>
    </source>
</evidence>
<evidence type="ECO:0000313" key="5">
    <source>
        <dbReference type="Proteomes" id="UP000249013"/>
    </source>
</evidence>
<evidence type="ECO:0000256" key="1">
    <source>
        <dbReference type="ARBA" id="ARBA00009995"/>
    </source>
</evidence>
<keyword evidence="4" id="KW-0328">Glycosyltransferase</keyword>
<dbReference type="EMBL" id="LS483409">
    <property type="protein sequence ID" value="SQG78600.1"/>
    <property type="molecule type" value="Genomic_DNA"/>
</dbReference>
<dbReference type="InterPro" id="IPR010610">
    <property type="entry name" value="EryCIII-like_C"/>
</dbReference>
<dbReference type="SUPFAM" id="SSF53756">
    <property type="entry name" value="UDP-Glycosyltransferase/glycogen phosphorylase"/>
    <property type="match status" value="1"/>
</dbReference>
<protein>
    <submittedName>
        <fullName evidence="4">UDP-glucoronosyl and UDP-glucosyl transferase</fullName>
        <ecNumber evidence="4">2.4.1.-</ecNumber>
    </submittedName>
</protein>
<proteinExistence type="inferred from homology"/>
<comment type="similarity">
    <text evidence="1">Belongs to the UDP-glycosyltransferase family.</text>
</comment>
<dbReference type="InterPro" id="IPR006326">
    <property type="entry name" value="UDPGT_MGT-like"/>
</dbReference>
<dbReference type="GO" id="GO:0008194">
    <property type="term" value="F:UDP-glycosyltransferase activity"/>
    <property type="evidence" value="ECO:0007669"/>
    <property type="project" value="InterPro"/>
</dbReference>
<dbReference type="NCBIfam" id="TIGR01426">
    <property type="entry name" value="MGT"/>
    <property type="match status" value="1"/>
</dbReference>
<dbReference type="GO" id="GO:0017000">
    <property type="term" value="P:antibiotic biosynthetic process"/>
    <property type="evidence" value="ECO:0007669"/>
    <property type="project" value="UniProtKB-ARBA"/>
</dbReference>
<accession>A0AA94S8Z5</accession>